<organism evidence="1">
    <name type="scientific">Solanum lycopersicum</name>
    <name type="common">Tomato</name>
    <name type="synonym">Lycopersicon esculentum</name>
    <dbReference type="NCBI Taxonomy" id="4081"/>
    <lineage>
        <taxon>Eukaryota</taxon>
        <taxon>Viridiplantae</taxon>
        <taxon>Streptophyta</taxon>
        <taxon>Embryophyta</taxon>
        <taxon>Tracheophyta</taxon>
        <taxon>Spermatophyta</taxon>
        <taxon>Magnoliopsida</taxon>
        <taxon>eudicotyledons</taxon>
        <taxon>Gunneridae</taxon>
        <taxon>Pentapetalae</taxon>
        <taxon>asterids</taxon>
        <taxon>lamiids</taxon>
        <taxon>Solanales</taxon>
        <taxon>Solanaceae</taxon>
        <taxon>Solanoideae</taxon>
        <taxon>Solaneae</taxon>
        <taxon>Solanum</taxon>
        <taxon>Solanum subgen. Lycopersicon</taxon>
    </lineage>
</organism>
<dbReference type="Proteomes" id="UP000004994">
    <property type="component" value="Chromosome 8"/>
</dbReference>
<name>A0A3Q7HQS2_SOLLC</name>
<proteinExistence type="predicted"/>
<reference evidence="1" key="1">
    <citation type="journal article" date="2012" name="Nature">
        <title>The tomato genome sequence provides insights into fleshy fruit evolution.</title>
        <authorList>
            <consortium name="Tomato Genome Consortium"/>
        </authorList>
    </citation>
    <scope>NUCLEOTIDE SEQUENCE [LARGE SCALE GENOMIC DNA]</scope>
    <source>
        <strain evidence="1">cv. Heinz 1706</strain>
    </source>
</reference>
<dbReference type="AlphaFoldDB" id="A0A3Q7HQS2"/>
<sequence length="49" mass="5802">MLNLWDFQKFLCLWTVKCCLDNLTTVLNIKHKLHLQPPCLSSLLLLFDK</sequence>
<evidence type="ECO:0000313" key="1">
    <source>
        <dbReference type="EnsemblPlants" id="Solyc08g075740.1.1.1"/>
    </source>
</evidence>
<keyword evidence="2" id="KW-1185">Reference proteome</keyword>
<dbReference type="EnsemblPlants" id="Solyc08g075740.1.1">
    <property type="protein sequence ID" value="Solyc08g075740.1.1.1"/>
    <property type="gene ID" value="Solyc08g075740.1"/>
</dbReference>
<dbReference type="PaxDb" id="4081-Solyc08g075740.1.1"/>
<dbReference type="Gramene" id="Solyc08g075740.1.1">
    <property type="protein sequence ID" value="Solyc08g075740.1.1.1"/>
    <property type="gene ID" value="Solyc08g075740.1"/>
</dbReference>
<protein>
    <submittedName>
        <fullName evidence="1">Uncharacterized protein</fullName>
    </submittedName>
</protein>
<reference evidence="1" key="2">
    <citation type="submission" date="2019-01" db="UniProtKB">
        <authorList>
            <consortium name="EnsemblPlants"/>
        </authorList>
    </citation>
    <scope>IDENTIFICATION</scope>
    <source>
        <strain evidence="1">cv. Heinz 1706</strain>
    </source>
</reference>
<dbReference type="InParanoid" id="A0A3Q7HQS2"/>
<accession>A0A3Q7HQS2</accession>
<evidence type="ECO:0000313" key="2">
    <source>
        <dbReference type="Proteomes" id="UP000004994"/>
    </source>
</evidence>